<dbReference type="eggNOG" id="COG0346">
    <property type="taxonomic scope" value="Bacteria"/>
</dbReference>
<dbReference type="InterPro" id="IPR029068">
    <property type="entry name" value="Glyas_Bleomycin-R_OHBP_Dase"/>
</dbReference>
<dbReference type="AlphaFoldDB" id="A0A0R2I732"/>
<protein>
    <recommendedName>
        <fullName evidence="1">VOC domain-containing protein</fullName>
    </recommendedName>
</protein>
<dbReference type="InterPro" id="IPR051332">
    <property type="entry name" value="Fosfomycin_Res_Enzymes"/>
</dbReference>
<dbReference type="InterPro" id="IPR037523">
    <property type="entry name" value="VOC_core"/>
</dbReference>
<reference evidence="2 3" key="1">
    <citation type="journal article" date="2015" name="Genome Announc.">
        <title>Expanding the biotechnology potential of lactobacilli through comparative genomics of 213 strains and associated genera.</title>
        <authorList>
            <person name="Sun Z."/>
            <person name="Harris H.M."/>
            <person name="McCann A."/>
            <person name="Guo C."/>
            <person name="Argimon S."/>
            <person name="Zhang W."/>
            <person name="Yang X."/>
            <person name="Jeffery I.B."/>
            <person name="Cooney J.C."/>
            <person name="Kagawa T.F."/>
            <person name="Liu W."/>
            <person name="Song Y."/>
            <person name="Salvetti E."/>
            <person name="Wrobel A."/>
            <person name="Rasinkangas P."/>
            <person name="Parkhill J."/>
            <person name="Rea M.C."/>
            <person name="O'Sullivan O."/>
            <person name="Ritari J."/>
            <person name="Douillard F.P."/>
            <person name="Paul Ross R."/>
            <person name="Yang R."/>
            <person name="Briner A.E."/>
            <person name="Felis G.E."/>
            <person name="de Vos W.M."/>
            <person name="Barrangou R."/>
            <person name="Klaenhammer T.R."/>
            <person name="Caufield P.W."/>
            <person name="Cui Y."/>
            <person name="Zhang H."/>
            <person name="O'Toole P.W."/>
        </authorList>
    </citation>
    <scope>NUCLEOTIDE SEQUENCE [LARGE SCALE GENOMIC DNA]</scope>
    <source>
        <strain evidence="2 3">DSM 20623</strain>
    </source>
</reference>
<dbReference type="PANTHER" id="PTHR36113:SF6">
    <property type="entry name" value="FOSFOMYCIN RESISTANCE PROTEIN FOSX"/>
    <property type="match status" value="1"/>
</dbReference>
<name>A0A0R2I732_CARDV</name>
<comment type="caution">
    <text evidence="2">The sequence shown here is derived from an EMBL/GenBank/DDBJ whole genome shotgun (WGS) entry which is preliminary data.</text>
</comment>
<feature type="domain" description="VOC" evidence="1">
    <location>
        <begin position="1"/>
        <end position="127"/>
    </location>
</feature>
<evidence type="ECO:0000313" key="3">
    <source>
        <dbReference type="Proteomes" id="UP000051658"/>
    </source>
</evidence>
<dbReference type="RefSeq" id="WP_034568448.1">
    <property type="nucleotide sequence ID" value="NZ_JQBS01000001.1"/>
</dbReference>
<dbReference type="SUPFAM" id="SSF54593">
    <property type="entry name" value="Glyoxalase/Bleomycin resistance protein/Dihydroxybiphenyl dioxygenase"/>
    <property type="match status" value="1"/>
</dbReference>
<dbReference type="EMBL" id="JQBS01000001">
    <property type="protein sequence ID" value="KRN57815.1"/>
    <property type="molecule type" value="Genomic_DNA"/>
</dbReference>
<dbReference type="PANTHER" id="PTHR36113">
    <property type="entry name" value="LYASE, PUTATIVE-RELATED-RELATED"/>
    <property type="match status" value="1"/>
</dbReference>
<evidence type="ECO:0000313" key="2">
    <source>
        <dbReference type="EMBL" id="KRN57815.1"/>
    </source>
</evidence>
<evidence type="ECO:0000259" key="1">
    <source>
        <dbReference type="PROSITE" id="PS51819"/>
    </source>
</evidence>
<proteinExistence type="predicted"/>
<organism evidence="2 3">
    <name type="scientific">Carnobacterium divergens DSM 20623</name>
    <dbReference type="NCBI Taxonomy" id="1449336"/>
    <lineage>
        <taxon>Bacteria</taxon>
        <taxon>Bacillati</taxon>
        <taxon>Bacillota</taxon>
        <taxon>Bacilli</taxon>
        <taxon>Lactobacillales</taxon>
        <taxon>Carnobacteriaceae</taxon>
        <taxon>Carnobacterium</taxon>
    </lineage>
</organism>
<keyword evidence="3" id="KW-1185">Reference proteome</keyword>
<sequence length="129" mass="14872">MLHHLDLYVKDLPKQKAFWSQFLKALGYQEYQNWDTGISWKKENFYFVISIGDGKMIETPYVKGGIGLNHVAFATETKKQVDTLRKQIPSFGGTLLYDDEYPFAGGPHHYALYFQDPEGMKMELVAIES</sequence>
<dbReference type="PROSITE" id="PS51819">
    <property type="entry name" value="VOC"/>
    <property type="match status" value="1"/>
</dbReference>
<dbReference type="GeneID" id="89589577"/>
<dbReference type="Gene3D" id="3.10.180.10">
    <property type="entry name" value="2,3-Dihydroxybiphenyl 1,2-Dioxygenase, domain 1"/>
    <property type="match status" value="1"/>
</dbReference>
<accession>A0A0R2I732</accession>
<dbReference type="PATRIC" id="fig|1449336.4.peg.1095"/>
<dbReference type="Proteomes" id="UP000051658">
    <property type="component" value="Unassembled WGS sequence"/>
</dbReference>
<gene>
    <name evidence="2" type="ORF">IV74_GL001070</name>
</gene>